<protein>
    <submittedName>
        <fullName evidence="1">Uncharacterized protein</fullName>
    </submittedName>
</protein>
<dbReference type="EMBL" id="JASPKY010000203">
    <property type="protein sequence ID" value="KAK9721105.1"/>
    <property type="molecule type" value="Genomic_DNA"/>
</dbReference>
<dbReference type="AlphaFoldDB" id="A0AAW1KN89"/>
<name>A0AAW1KN89_POPJA</name>
<dbReference type="Proteomes" id="UP001458880">
    <property type="component" value="Unassembled WGS sequence"/>
</dbReference>
<gene>
    <name evidence="1" type="ORF">QE152_g21719</name>
</gene>
<organism evidence="1 2">
    <name type="scientific">Popillia japonica</name>
    <name type="common">Japanese beetle</name>
    <dbReference type="NCBI Taxonomy" id="7064"/>
    <lineage>
        <taxon>Eukaryota</taxon>
        <taxon>Metazoa</taxon>
        <taxon>Ecdysozoa</taxon>
        <taxon>Arthropoda</taxon>
        <taxon>Hexapoda</taxon>
        <taxon>Insecta</taxon>
        <taxon>Pterygota</taxon>
        <taxon>Neoptera</taxon>
        <taxon>Endopterygota</taxon>
        <taxon>Coleoptera</taxon>
        <taxon>Polyphaga</taxon>
        <taxon>Scarabaeiformia</taxon>
        <taxon>Scarabaeidae</taxon>
        <taxon>Rutelinae</taxon>
        <taxon>Popillia</taxon>
    </lineage>
</organism>
<keyword evidence="2" id="KW-1185">Reference proteome</keyword>
<comment type="caution">
    <text evidence="1">The sequence shown here is derived from an EMBL/GenBank/DDBJ whole genome shotgun (WGS) entry which is preliminary data.</text>
</comment>
<accession>A0AAW1KN89</accession>
<proteinExistence type="predicted"/>
<sequence length="179" mass="20475">MSDFNFSQFIFDNSNDFKTDIIKSLLEMCNLKQRNTITNASGRLLDLVLSDVRCEVEMCNLKQRNTITNASGRLLDLVLSDVRCEVNEDVSAIVNIDAHHPALLIDITAKSVSIDNFPHKNVKQYNIRKYDFLSLYNSLLEVDWGVLDGISDVNTYWKWTGECWMVYRTLTPSAILSTL</sequence>
<reference evidence="1 2" key="1">
    <citation type="journal article" date="2024" name="BMC Genomics">
        <title>De novo assembly and annotation of Popillia japonica's genome with initial clues to its potential as an invasive pest.</title>
        <authorList>
            <person name="Cucini C."/>
            <person name="Boschi S."/>
            <person name="Funari R."/>
            <person name="Cardaioli E."/>
            <person name="Iannotti N."/>
            <person name="Marturano G."/>
            <person name="Paoli F."/>
            <person name="Bruttini M."/>
            <person name="Carapelli A."/>
            <person name="Frati F."/>
            <person name="Nardi F."/>
        </authorList>
    </citation>
    <scope>NUCLEOTIDE SEQUENCE [LARGE SCALE GENOMIC DNA]</scope>
    <source>
        <strain evidence="1">DMR45628</strain>
    </source>
</reference>
<evidence type="ECO:0000313" key="1">
    <source>
        <dbReference type="EMBL" id="KAK9721105.1"/>
    </source>
</evidence>
<evidence type="ECO:0000313" key="2">
    <source>
        <dbReference type="Proteomes" id="UP001458880"/>
    </source>
</evidence>